<dbReference type="RefSeq" id="XP_658149.1">
    <property type="nucleotide sequence ID" value="XM_653057.1"/>
</dbReference>
<dbReference type="HOGENOM" id="CLU_1835151_0_0_1"/>
<name>Q5BFY5_EMENI</name>
<gene>
    <name evidence="1" type="ORF">ANIA_00545</name>
</gene>
<proteinExistence type="predicted"/>
<protein>
    <submittedName>
        <fullName evidence="1">Uncharacterized protein</fullName>
    </submittedName>
</protein>
<reference evidence="2" key="1">
    <citation type="journal article" date="2005" name="Nature">
        <title>Sequencing of Aspergillus nidulans and comparative analysis with A. fumigatus and A. oryzae.</title>
        <authorList>
            <person name="Galagan J.E."/>
            <person name="Calvo S.E."/>
            <person name="Cuomo C."/>
            <person name="Ma L.J."/>
            <person name="Wortman J.R."/>
            <person name="Batzoglou S."/>
            <person name="Lee S.I."/>
            <person name="Basturkmen M."/>
            <person name="Spevak C.C."/>
            <person name="Clutterbuck J."/>
            <person name="Kapitonov V."/>
            <person name="Jurka J."/>
            <person name="Scazzocchio C."/>
            <person name="Farman M."/>
            <person name="Butler J."/>
            <person name="Purcell S."/>
            <person name="Harris S."/>
            <person name="Braus G.H."/>
            <person name="Draht O."/>
            <person name="Busch S."/>
            <person name="D'Enfert C."/>
            <person name="Bouchier C."/>
            <person name="Goldman G.H."/>
            <person name="Bell-Pedersen D."/>
            <person name="Griffiths-Jones S."/>
            <person name="Doonan J.H."/>
            <person name="Yu J."/>
            <person name="Vienken K."/>
            <person name="Pain A."/>
            <person name="Freitag M."/>
            <person name="Selker E.U."/>
            <person name="Archer D.B."/>
            <person name="Penalva M.A."/>
            <person name="Oakley B.R."/>
            <person name="Momany M."/>
            <person name="Tanaka T."/>
            <person name="Kumagai T."/>
            <person name="Asai K."/>
            <person name="Machida M."/>
            <person name="Nierman W.C."/>
            <person name="Denning D.W."/>
            <person name="Caddick M."/>
            <person name="Hynes M."/>
            <person name="Paoletti M."/>
            <person name="Fischer R."/>
            <person name="Miller B."/>
            <person name="Dyer P."/>
            <person name="Sachs M.S."/>
            <person name="Osmani S.A."/>
            <person name="Birren B.W."/>
        </authorList>
    </citation>
    <scope>NUCLEOTIDE SEQUENCE [LARGE SCALE GENOMIC DNA]</scope>
    <source>
        <strain evidence="2">FGSC A4 / ATCC 38163 / CBS 112.46 / NRRL 194 / M139</strain>
    </source>
</reference>
<evidence type="ECO:0000313" key="1">
    <source>
        <dbReference type="EMBL" id="CBF89269.1"/>
    </source>
</evidence>
<sequence>MSTDHVIGRTMGEMRFYQGTCHMLETELYQQKRVRVTRKVNQRIRGGFSFAAPDAENFNQLRPDAAMTMRYRPRERLNMHNVFPAPQLNELNEAIFAKAGLYMPRQTRVRKKSPCALRREVLAPIHGSTAVPRSSMRTED</sequence>
<accession>C8VSM6</accession>
<dbReference type="Proteomes" id="UP000000560">
    <property type="component" value="Chromosome VIII"/>
</dbReference>
<evidence type="ECO:0000313" key="2">
    <source>
        <dbReference type="Proteomes" id="UP000000560"/>
    </source>
</evidence>
<dbReference type="VEuPathDB" id="FungiDB:AN0545"/>
<keyword evidence="2" id="KW-1185">Reference proteome</keyword>
<dbReference type="KEGG" id="ani:ANIA_00545"/>
<dbReference type="InParanoid" id="Q5BFY5"/>
<dbReference type="AlphaFoldDB" id="Q5BFY5"/>
<dbReference type="GeneID" id="2876323"/>
<reference evidence="2" key="2">
    <citation type="journal article" date="2009" name="Fungal Genet. Biol.">
        <title>The 2008 update of the Aspergillus nidulans genome annotation: a community effort.</title>
        <authorList>
            <person name="Wortman J.R."/>
            <person name="Gilsenan J.M."/>
            <person name="Joardar V."/>
            <person name="Deegan J."/>
            <person name="Clutterbuck J."/>
            <person name="Andersen M.R."/>
            <person name="Archer D."/>
            <person name="Bencina M."/>
            <person name="Braus G."/>
            <person name="Coutinho P."/>
            <person name="von Dohren H."/>
            <person name="Doonan J."/>
            <person name="Driessen A.J."/>
            <person name="Durek P."/>
            <person name="Espeso E."/>
            <person name="Fekete E."/>
            <person name="Flipphi M."/>
            <person name="Estrada C.G."/>
            <person name="Geysens S."/>
            <person name="Goldman G."/>
            <person name="de Groot P.W."/>
            <person name="Hansen K."/>
            <person name="Harris S.D."/>
            <person name="Heinekamp T."/>
            <person name="Helmstaedt K."/>
            <person name="Henrissat B."/>
            <person name="Hofmann G."/>
            <person name="Homan T."/>
            <person name="Horio T."/>
            <person name="Horiuchi H."/>
            <person name="James S."/>
            <person name="Jones M."/>
            <person name="Karaffa L."/>
            <person name="Karanyi Z."/>
            <person name="Kato M."/>
            <person name="Keller N."/>
            <person name="Kelly D.E."/>
            <person name="Kiel J.A."/>
            <person name="Kim J.M."/>
            <person name="van der Klei I.J."/>
            <person name="Klis F.M."/>
            <person name="Kovalchuk A."/>
            <person name="Krasevec N."/>
            <person name="Kubicek C.P."/>
            <person name="Liu B."/>
            <person name="Maccabe A."/>
            <person name="Meyer V."/>
            <person name="Mirabito P."/>
            <person name="Miskei M."/>
            <person name="Mos M."/>
            <person name="Mullins J."/>
            <person name="Nelson D.R."/>
            <person name="Nielsen J."/>
            <person name="Oakley B.R."/>
            <person name="Osmani S.A."/>
            <person name="Pakula T."/>
            <person name="Paszewski A."/>
            <person name="Paulsen I."/>
            <person name="Pilsyk S."/>
            <person name="Pocsi I."/>
            <person name="Punt P.J."/>
            <person name="Ram A.F."/>
            <person name="Ren Q."/>
            <person name="Robellet X."/>
            <person name="Robson G."/>
            <person name="Seiboth B."/>
            <person name="van Solingen P."/>
            <person name="Specht T."/>
            <person name="Sun J."/>
            <person name="Taheri-Talesh N."/>
            <person name="Takeshita N."/>
            <person name="Ussery D."/>
            <person name="vanKuyk P.A."/>
            <person name="Visser H."/>
            <person name="van de Vondervoort P.J."/>
            <person name="de Vries R.P."/>
            <person name="Walton J."/>
            <person name="Xiang X."/>
            <person name="Xiong Y."/>
            <person name="Zeng A.P."/>
            <person name="Brandt B.W."/>
            <person name="Cornell M.J."/>
            <person name="van den Hondel C.A."/>
            <person name="Visser J."/>
            <person name="Oliver S.G."/>
            <person name="Turner G."/>
        </authorList>
    </citation>
    <scope>GENOME REANNOTATION</scope>
    <source>
        <strain evidence="2">FGSC A4 / ATCC 38163 / CBS 112.46 / NRRL 194 / M139</strain>
    </source>
</reference>
<dbReference type="EMBL" id="BN001308">
    <property type="protein sequence ID" value="CBF89269.1"/>
    <property type="molecule type" value="Genomic_DNA"/>
</dbReference>
<accession>Q5BFY5</accession>
<organism evidence="1 2">
    <name type="scientific">Emericella nidulans (strain FGSC A4 / ATCC 38163 / CBS 112.46 / NRRL 194 / M139)</name>
    <name type="common">Aspergillus nidulans</name>
    <dbReference type="NCBI Taxonomy" id="227321"/>
    <lineage>
        <taxon>Eukaryota</taxon>
        <taxon>Fungi</taxon>
        <taxon>Dikarya</taxon>
        <taxon>Ascomycota</taxon>
        <taxon>Pezizomycotina</taxon>
        <taxon>Eurotiomycetes</taxon>
        <taxon>Eurotiomycetidae</taxon>
        <taxon>Eurotiales</taxon>
        <taxon>Aspergillaceae</taxon>
        <taxon>Aspergillus</taxon>
        <taxon>Aspergillus subgen. Nidulantes</taxon>
    </lineage>
</organism>